<dbReference type="KEGG" id="brh:RBRH_01628"/>
<dbReference type="HOGENOM" id="CLU_2463209_0_0_4"/>
<proteinExistence type="predicted"/>
<dbReference type="EMBL" id="FR687359">
    <property type="protein sequence ID" value="CBW75212.1"/>
    <property type="molecule type" value="Genomic_DNA"/>
</dbReference>
<evidence type="ECO:0000313" key="2">
    <source>
        <dbReference type="Proteomes" id="UP000007437"/>
    </source>
</evidence>
<sequence length="88" mass="9748">MQDNQMAERIVGNFIVRTMQSSTRPGEWTSTYFISRLDAKLREGWVMRQAIDAVFDNQNAAAEYALDAGVKAAARLAPDARGAGRERG</sequence>
<protein>
    <submittedName>
        <fullName evidence="1">Uncharacterized protein</fullName>
    </submittedName>
</protein>
<gene>
    <name evidence="1" type="ordered locus">RBRH_01628</name>
</gene>
<organism evidence="1 2">
    <name type="scientific">Mycetohabitans rhizoxinica (strain DSM 19002 / CIP 109453 / HKI 454)</name>
    <name type="common">Paraburkholderia rhizoxinica</name>
    <dbReference type="NCBI Taxonomy" id="882378"/>
    <lineage>
        <taxon>Bacteria</taxon>
        <taxon>Pseudomonadati</taxon>
        <taxon>Pseudomonadota</taxon>
        <taxon>Betaproteobacteria</taxon>
        <taxon>Burkholderiales</taxon>
        <taxon>Burkholderiaceae</taxon>
        <taxon>Mycetohabitans</taxon>
    </lineage>
</organism>
<accession>E5ARI0</accession>
<reference evidence="1 2" key="1">
    <citation type="journal article" date="2011" name="J. Bacteriol.">
        <title>Complete genome sequence of Burkholderia rhizoxinica, an endosymbiont of Rhizopus microsporus.</title>
        <authorList>
            <person name="Lackner G."/>
            <person name="Moebius N."/>
            <person name="Partida-Martinez L."/>
            <person name="Hertweck C."/>
        </authorList>
    </citation>
    <scope>NUCLEOTIDE SEQUENCE [LARGE SCALE GENOMIC DNA]</scope>
    <source>
        <strain evidence="2">DSM 19002 / CIP 109453 / HKI 454</strain>
    </source>
</reference>
<name>E5ARI0_MYCRK</name>
<dbReference type="AlphaFoldDB" id="E5ARI0"/>
<dbReference type="Proteomes" id="UP000007437">
    <property type="component" value="Chromosome"/>
</dbReference>
<evidence type="ECO:0000313" key="1">
    <source>
        <dbReference type="EMBL" id="CBW75212.1"/>
    </source>
</evidence>